<keyword evidence="4" id="KW-0472">Membrane</keyword>
<dbReference type="Pfam" id="PF07696">
    <property type="entry name" value="7TMR-DISMED2"/>
    <property type="match status" value="1"/>
</dbReference>
<keyword evidence="1" id="KW-0805">Transcription regulation</keyword>
<dbReference type="SMART" id="SM00342">
    <property type="entry name" value="HTH_ARAC"/>
    <property type="match status" value="1"/>
</dbReference>
<name>A0A4R9GIH7_9LEPT</name>
<evidence type="ECO:0000256" key="4">
    <source>
        <dbReference type="SAM" id="Phobius"/>
    </source>
</evidence>
<dbReference type="Pfam" id="PF12833">
    <property type="entry name" value="HTH_18"/>
    <property type="match status" value="1"/>
</dbReference>
<feature type="domain" description="HTH araC/xylS-type" evidence="5">
    <location>
        <begin position="373"/>
        <end position="479"/>
    </location>
</feature>
<feature type="transmembrane region" description="Helical" evidence="4">
    <location>
        <begin position="171"/>
        <end position="189"/>
    </location>
</feature>
<evidence type="ECO:0000259" key="5">
    <source>
        <dbReference type="PROSITE" id="PS01124"/>
    </source>
</evidence>
<feature type="transmembrane region" description="Helical" evidence="4">
    <location>
        <begin position="209"/>
        <end position="227"/>
    </location>
</feature>
<feature type="transmembrane region" description="Helical" evidence="4">
    <location>
        <begin position="326"/>
        <end position="345"/>
    </location>
</feature>
<keyword evidence="2" id="KW-0238">DNA-binding</keyword>
<dbReference type="SUPFAM" id="SSF46689">
    <property type="entry name" value="Homeodomain-like"/>
    <property type="match status" value="1"/>
</dbReference>
<dbReference type="Gene3D" id="1.10.10.60">
    <property type="entry name" value="Homeodomain-like"/>
    <property type="match status" value="1"/>
</dbReference>
<gene>
    <name evidence="6" type="ORF">EHO60_07550</name>
</gene>
<accession>A0A4R9GIH7</accession>
<feature type="transmembrane region" description="Helical" evidence="4">
    <location>
        <begin position="263"/>
        <end position="280"/>
    </location>
</feature>
<proteinExistence type="predicted"/>
<protein>
    <submittedName>
        <fullName evidence="6">Helix-turn-helix domain-containing protein</fullName>
    </submittedName>
</protein>
<dbReference type="Proteomes" id="UP000298458">
    <property type="component" value="Unassembled WGS sequence"/>
</dbReference>
<feature type="transmembrane region" description="Helical" evidence="4">
    <location>
        <begin position="239"/>
        <end position="257"/>
    </location>
</feature>
<dbReference type="AlphaFoldDB" id="A0A4R9GIH7"/>
<dbReference type="InterPro" id="IPR018060">
    <property type="entry name" value="HTH_AraC"/>
</dbReference>
<dbReference type="PANTHER" id="PTHR43280">
    <property type="entry name" value="ARAC-FAMILY TRANSCRIPTIONAL REGULATOR"/>
    <property type="match status" value="1"/>
</dbReference>
<sequence length="489" mass="56844">MVGCSRSGLDEVRKLEWHTNPIPDALRVRRMDRGNWLRYTLKNESDEMQERELTFFSTNISRIEFCSVDAQGKYENSEYIGSEHRDFQSVFRPSFPRFLIRLRPKESRTFYYFISSKEDITYANFPVKLLAGNATERLSLFWFTTQIYILTVSSIAILLALVYWRKRKNPVFLVLVLQVFLSFASFYFLQVKPFSFFFGESSRLLGFPYFLFQATTYAAFFLFLNFAERIWYNDREPNISFLGASLAGLPYLLIPLSPPVFEYRILILVATTGLSIYYFLKSHRTLFGSGRIPVLAYWISWAVFLLFNLGKALYHFDFYPYNEFSVFASVLFAPFHFVLVGICLFRMSSAEFFSKDLSKPVSRKSTVSSLEVDRLVSRIRALIEEERIFLKNSLKEEHLAKELGIGVHQLSEIINVEFKTSFPSLLNYYRIEEAKKLLGQSPKLTVTEVRVKSGFSSKSAFNLEFKKLTGLSPNGYRRAQSEDGNFDPS</sequence>
<feature type="transmembrane region" description="Helical" evidence="4">
    <location>
        <begin position="140"/>
        <end position="164"/>
    </location>
</feature>
<keyword evidence="4" id="KW-0812">Transmembrane</keyword>
<dbReference type="OrthoDB" id="368621at2"/>
<dbReference type="InterPro" id="IPR009057">
    <property type="entry name" value="Homeodomain-like_sf"/>
</dbReference>
<dbReference type="InterPro" id="IPR011622">
    <property type="entry name" value="7TMR_DISM_rcpt_extracell_dom2"/>
</dbReference>
<dbReference type="PROSITE" id="PS01124">
    <property type="entry name" value="HTH_ARAC_FAMILY_2"/>
    <property type="match status" value="1"/>
</dbReference>
<dbReference type="GO" id="GO:0003700">
    <property type="term" value="F:DNA-binding transcription factor activity"/>
    <property type="evidence" value="ECO:0007669"/>
    <property type="project" value="InterPro"/>
</dbReference>
<keyword evidence="4" id="KW-1133">Transmembrane helix</keyword>
<evidence type="ECO:0000313" key="6">
    <source>
        <dbReference type="EMBL" id="TGK12594.1"/>
    </source>
</evidence>
<evidence type="ECO:0000256" key="3">
    <source>
        <dbReference type="ARBA" id="ARBA00023163"/>
    </source>
</evidence>
<organism evidence="6 7">
    <name type="scientific">Leptospira fletcheri</name>
    <dbReference type="NCBI Taxonomy" id="2484981"/>
    <lineage>
        <taxon>Bacteria</taxon>
        <taxon>Pseudomonadati</taxon>
        <taxon>Spirochaetota</taxon>
        <taxon>Spirochaetia</taxon>
        <taxon>Leptospirales</taxon>
        <taxon>Leptospiraceae</taxon>
        <taxon>Leptospira</taxon>
    </lineage>
</organism>
<evidence type="ECO:0000256" key="2">
    <source>
        <dbReference type="ARBA" id="ARBA00023125"/>
    </source>
</evidence>
<dbReference type="PANTHER" id="PTHR43280:SF29">
    <property type="entry name" value="ARAC-FAMILY TRANSCRIPTIONAL REGULATOR"/>
    <property type="match status" value="1"/>
</dbReference>
<dbReference type="GO" id="GO:0043565">
    <property type="term" value="F:sequence-specific DNA binding"/>
    <property type="evidence" value="ECO:0007669"/>
    <property type="project" value="InterPro"/>
</dbReference>
<keyword evidence="7" id="KW-1185">Reference proteome</keyword>
<dbReference type="EMBL" id="RQET01000004">
    <property type="protein sequence ID" value="TGK12594.1"/>
    <property type="molecule type" value="Genomic_DNA"/>
</dbReference>
<evidence type="ECO:0000256" key="1">
    <source>
        <dbReference type="ARBA" id="ARBA00023015"/>
    </source>
</evidence>
<reference evidence="6" key="1">
    <citation type="journal article" date="2019" name="PLoS Negl. Trop. Dis.">
        <title>Revisiting the worldwide diversity of Leptospira species in the environment.</title>
        <authorList>
            <person name="Vincent A.T."/>
            <person name="Schiettekatte O."/>
            <person name="Bourhy P."/>
            <person name="Veyrier F.J."/>
            <person name="Picardeau M."/>
        </authorList>
    </citation>
    <scope>NUCLEOTIDE SEQUENCE [LARGE SCALE GENOMIC DNA]</scope>
    <source>
        <strain evidence="6">SSW15</strain>
    </source>
</reference>
<comment type="caution">
    <text evidence="6">The sequence shown here is derived from an EMBL/GenBank/DDBJ whole genome shotgun (WGS) entry which is preliminary data.</text>
</comment>
<keyword evidence="3" id="KW-0804">Transcription</keyword>
<evidence type="ECO:0000313" key="7">
    <source>
        <dbReference type="Proteomes" id="UP000298458"/>
    </source>
</evidence>
<feature type="transmembrane region" description="Helical" evidence="4">
    <location>
        <begin position="292"/>
        <end position="314"/>
    </location>
</feature>